<dbReference type="InterPro" id="IPR031807">
    <property type="entry name" value="HicB-like"/>
</dbReference>
<feature type="domain" description="HicB-like antitoxin of toxin-antitoxin system" evidence="1">
    <location>
        <begin position="10"/>
        <end position="115"/>
    </location>
</feature>
<evidence type="ECO:0000313" key="3">
    <source>
        <dbReference type="Proteomes" id="UP001198026"/>
    </source>
</evidence>
<dbReference type="RefSeq" id="WP_228340714.1">
    <property type="nucleotide sequence ID" value="NZ_CP065330.1"/>
</dbReference>
<name>A0AAW4X4X3_LIMRT</name>
<dbReference type="InterPro" id="IPR035069">
    <property type="entry name" value="TTHA1013/TTHA0281-like"/>
</dbReference>
<dbReference type="EMBL" id="JAJGWB010000114">
    <property type="protein sequence ID" value="MCC4477407.1"/>
    <property type="molecule type" value="Genomic_DNA"/>
</dbReference>
<organism evidence="2 3">
    <name type="scientific">Limosilactobacillus reuteri</name>
    <name type="common">Lactobacillus reuteri</name>
    <dbReference type="NCBI Taxonomy" id="1598"/>
    <lineage>
        <taxon>Bacteria</taxon>
        <taxon>Bacillati</taxon>
        <taxon>Bacillota</taxon>
        <taxon>Bacilli</taxon>
        <taxon>Lactobacillales</taxon>
        <taxon>Lactobacillaceae</taxon>
        <taxon>Limosilactobacillus</taxon>
    </lineage>
</organism>
<proteinExistence type="predicted"/>
<dbReference type="Proteomes" id="UP001198026">
    <property type="component" value="Unassembled WGS sequence"/>
</dbReference>
<reference evidence="2" key="1">
    <citation type="submission" date="2021-10" db="EMBL/GenBank/DDBJ databases">
        <title>Evolutionary history and lifestyle of the vertebrate symbiont Limosilactobacillus reuteri.</title>
        <authorList>
            <person name="Zheng J."/>
            <person name="Li F."/>
            <person name="Gaenzle M."/>
            <person name="Walter J."/>
        </authorList>
    </citation>
    <scope>NUCLEOTIDE SEQUENCE</scope>
    <source>
        <strain evidence="2">GQ_1_3_1</strain>
    </source>
</reference>
<protein>
    <submittedName>
        <fullName evidence="2">Type II toxin-antitoxin system HicB family antitoxin</fullName>
    </submittedName>
</protein>
<gene>
    <name evidence="2" type="ORF">LMB76_04130</name>
</gene>
<sequence length="135" mass="14720">MKSEKRIVAYPAILDDSENPKGMYTVTFPDVPGAISQGMGVPEAMANGSEALGLMLYNEEKLPNVSDIKEIQKENQGSLVTMIFSDLAEAKKHVKTPMVKKNTTIPGDLAQKAEEAGINFSKTLTEALEQKLNSY</sequence>
<dbReference type="SUPFAM" id="SSF143100">
    <property type="entry name" value="TTHA1013/TTHA0281-like"/>
    <property type="match status" value="1"/>
</dbReference>
<comment type="caution">
    <text evidence="2">The sequence shown here is derived from an EMBL/GenBank/DDBJ whole genome shotgun (WGS) entry which is preliminary data.</text>
</comment>
<dbReference type="Gene3D" id="3.30.160.250">
    <property type="match status" value="1"/>
</dbReference>
<evidence type="ECO:0000259" key="1">
    <source>
        <dbReference type="Pfam" id="PF15919"/>
    </source>
</evidence>
<accession>A0AAW4X4X3</accession>
<evidence type="ECO:0000313" key="2">
    <source>
        <dbReference type="EMBL" id="MCC4477407.1"/>
    </source>
</evidence>
<dbReference type="AlphaFoldDB" id="A0AAW4X4X3"/>
<dbReference type="Pfam" id="PF15919">
    <property type="entry name" value="HicB_lk_antitox"/>
    <property type="match status" value="1"/>
</dbReference>